<evidence type="ECO:0000313" key="3">
    <source>
        <dbReference type="Proteomes" id="UP000708208"/>
    </source>
</evidence>
<accession>A0A8J2PLU4</accession>
<evidence type="ECO:0000256" key="1">
    <source>
        <dbReference type="SAM" id="Phobius"/>
    </source>
</evidence>
<dbReference type="AlphaFoldDB" id="A0A8J2PLU4"/>
<name>A0A8J2PLU4_9HEXA</name>
<keyword evidence="3" id="KW-1185">Reference proteome</keyword>
<proteinExistence type="predicted"/>
<dbReference type="Proteomes" id="UP000708208">
    <property type="component" value="Unassembled WGS sequence"/>
</dbReference>
<keyword evidence="1" id="KW-0812">Transmembrane</keyword>
<evidence type="ECO:0000313" key="2">
    <source>
        <dbReference type="EMBL" id="CAG7835768.1"/>
    </source>
</evidence>
<organism evidence="2 3">
    <name type="scientific">Allacma fusca</name>
    <dbReference type="NCBI Taxonomy" id="39272"/>
    <lineage>
        <taxon>Eukaryota</taxon>
        <taxon>Metazoa</taxon>
        <taxon>Ecdysozoa</taxon>
        <taxon>Arthropoda</taxon>
        <taxon>Hexapoda</taxon>
        <taxon>Collembola</taxon>
        <taxon>Symphypleona</taxon>
        <taxon>Sminthuridae</taxon>
        <taxon>Allacma</taxon>
    </lineage>
</organism>
<gene>
    <name evidence="2" type="ORF">AFUS01_LOCUS45096</name>
</gene>
<protein>
    <submittedName>
        <fullName evidence="2">Uncharacterized protein</fullName>
    </submittedName>
</protein>
<reference evidence="2" key="1">
    <citation type="submission" date="2021-06" db="EMBL/GenBank/DDBJ databases">
        <authorList>
            <person name="Hodson N. C."/>
            <person name="Mongue J. A."/>
            <person name="Jaron S. K."/>
        </authorList>
    </citation>
    <scope>NUCLEOTIDE SEQUENCE</scope>
</reference>
<dbReference type="EMBL" id="CAJVCH010570758">
    <property type="protein sequence ID" value="CAG7835768.1"/>
    <property type="molecule type" value="Genomic_DNA"/>
</dbReference>
<sequence length="99" mass="10882">MENSQLGDLMLGTKLGVVKRNETKDLQLDRKCVESGPGNIQLEEMASSMVVLKSTLCYCRTDGCNQGCPHHPPTMVLPLILTWLLVILSATQTSAFFTL</sequence>
<comment type="caution">
    <text evidence="2">The sequence shown here is derived from an EMBL/GenBank/DDBJ whole genome shotgun (WGS) entry which is preliminary data.</text>
</comment>
<keyword evidence="1" id="KW-0472">Membrane</keyword>
<feature type="transmembrane region" description="Helical" evidence="1">
    <location>
        <begin position="75"/>
        <end position="97"/>
    </location>
</feature>
<keyword evidence="1" id="KW-1133">Transmembrane helix</keyword>